<dbReference type="InParanoid" id="B9SFI0"/>
<proteinExistence type="predicted"/>
<keyword evidence="2" id="KW-1185">Reference proteome</keyword>
<dbReference type="EMBL" id="EQ973945">
    <property type="protein sequence ID" value="EEF37592.1"/>
    <property type="molecule type" value="Genomic_DNA"/>
</dbReference>
<gene>
    <name evidence="1" type="ORF">RCOM_0646460</name>
</gene>
<organism evidence="1 2">
    <name type="scientific">Ricinus communis</name>
    <name type="common">Castor bean</name>
    <dbReference type="NCBI Taxonomy" id="3988"/>
    <lineage>
        <taxon>Eukaryota</taxon>
        <taxon>Viridiplantae</taxon>
        <taxon>Streptophyta</taxon>
        <taxon>Embryophyta</taxon>
        <taxon>Tracheophyta</taxon>
        <taxon>Spermatophyta</taxon>
        <taxon>Magnoliopsida</taxon>
        <taxon>eudicotyledons</taxon>
        <taxon>Gunneridae</taxon>
        <taxon>Pentapetalae</taxon>
        <taxon>rosids</taxon>
        <taxon>fabids</taxon>
        <taxon>Malpighiales</taxon>
        <taxon>Euphorbiaceae</taxon>
        <taxon>Acalyphoideae</taxon>
        <taxon>Acalypheae</taxon>
        <taxon>Ricinus</taxon>
    </lineage>
</organism>
<reference evidence="2" key="1">
    <citation type="journal article" date="2010" name="Nat. Biotechnol.">
        <title>Draft genome sequence of the oilseed species Ricinus communis.</title>
        <authorList>
            <person name="Chan A.P."/>
            <person name="Crabtree J."/>
            <person name="Zhao Q."/>
            <person name="Lorenzi H."/>
            <person name="Orvis J."/>
            <person name="Puiu D."/>
            <person name="Melake-Berhan A."/>
            <person name="Jones K.M."/>
            <person name="Redman J."/>
            <person name="Chen G."/>
            <person name="Cahoon E.B."/>
            <person name="Gedil M."/>
            <person name="Stanke M."/>
            <person name="Haas B.J."/>
            <person name="Wortman J.R."/>
            <person name="Fraser-Liggett C.M."/>
            <person name="Ravel J."/>
            <person name="Rabinowicz P.D."/>
        </authorList>
    </citation>
    <scope>NUCLEOTIDE SEQUENCE [LARGE SCALE GENOMIC DNA]</scope>
    <source>
        <strain evidence="2">cv. Hale</strain>
    </source>
</reference>
<accession>B9SFI0</accession>
<protein>
    <submittedName>
        <fullName evidence="1">Uncharacterized protein</fullName>
    </submittedName>
</protein>
<name>B9SFI0_RICCO</name>
<evidence type="ECO:0000313" key="1">
    <source>
        <dbReference type="EMBL" id="EEF37592.1"/>
    </source>
</evidence>
<dbReference type="AlphaFoldDB" id="B9SFI0"/>
<evidence type="ECO:0000313" key="2">
    <source>
        <dbReference type="Proteomes" id="UP000008311"/>
    </source>
</evidence>
<sequence length="51" mass="5890">MKVILLFVPRSAAMCKLQLTRQQRTHNSRTILDLFEETIAEVKGTIPYQSI</sequence>
<dbReference type="Proteomes" id="UP000008311">
    <property type="component" value="Unassembled WGS sequence"/>
</dbReference>